<feature type="chain" id="PRO_5009527543" description="Rhodanese domain-containing protein" evidence="1">
    <location>
        <begin position="27"/>
        <end position="265"/>
    </location>
</feature>
<dbReference type="AlphaFoldDB" id="A0A1F6YJF3"/>
<dbReference type="InterPro" id="IPR001763">
    <property type="entry name" value="Rhodanese-like_dom"/>
</dbReference>
<reference evidence="3 4" key="1">
    <citation type="journal article" date="2016" name="Nat. Commun.">
        <title>Thousands of microbial genomes shed light on interconnected biogeochemical processes in an aquifer system.</title>
        <authorList>
            <person name="Anantharaman K."/>
            <person name="Brown C.T."/>
            <person name="Hug L.A."/>
            <person name="Sharon I."/>
            <person name="Castelle C.J."/>
            <person name="Probst A.J."/>
            <person name="Thomas B.C."/>
            <person name="Singh A."/>
            <person name="Wilkins M.J."/>
            <person name="Karaoz U."/>
            <person name="Brodie E.L."/>
            <person name="Williams K.H."/>
            <person name="Hubbard S.S."/>
            <person name="Banfield J.F."/>
        </authorList>
    </citation>
    <scope>NUCLEOTIDE SEQUENCE [LARGE SCALE GENOMIC DNA]</scope>
</reference>
<protein>
    <recommendedName>
        <fullName evidence="2">Rhodanese domain-containing protein</fullName>
    </recommendedName>
</protein>
<keyword evidence="1" id="KW-0732">Signal</keyword>
<comment type="caution">
    <text evidence="3">The sequence shown here is derived from an EMBL/GenBank/DDBJ whole genome shotgun (WGS) entry which is preliminary data.</text>
</comment>
<feature type="domain" description="Rhodanese" evidence="2">
    <location>
        <begin position="165"/>
        <end position="184"/>
    </location>
</feature>
<dbReference type="Proteomes" id="UP000179274">
    <property type="component" value="Unassembled WGS sequence"/>
</dbReference>
<dbReference type="PROSITE" id="PS50206">
    <property type="entry name" value="RHODANESE_3"/>
    <property type="match status" value="1"/>
</dbReference>
<dbReference type="EMBL" id="MFVW01000014">
    <property type="protein sequence ID" value="OGJ06508.1"/>
    <property type="molecule type" value="Genomic_DNA"/>
</dbReference>
<sequence length="265" mass="27608">MKTYFLKIVFAFSFFLLAFLPFSAFAGSEHNMSGWAWSSNIGWISFNSTNTGGAINYGVNKNTDGTLTGYAWSSNIGWIKFGGLSGWPTGSGTQPKNAQINGNNLQGWAKALSADGNGWDGWVSLSGAGPSYGVSFNSSSGQFSSFAWGSDVVGWLSFNDVVVGVSVIDGGWSDWSACVDGSQTRTCTNPAPSGGGASCVGSSTQSCTVVVVNGSCGTTHYNCVSGVSENNTSGPSRWTWICRGSGGGTDSPLCSQNKTPIFIED</sequence>
<evidence type="ECO:0000313" key="4">
    <source>
        <dbReference type="Proteomes" id="UP000179274"/>
    </source>
</evidence>
<accession>A0A1F6YJF3</accession>
<gene>
    <name evidence="3" type="ORF">A2192_00500</name>
</gene>
<evidence type="ECO:0000313" key="3">
    <source>
        <dbReference type="EMBL" id="OGJ06508.1"/>
    </source>
</evidence>
<evidence type="ECO:0000259" key="2">
    <source>
        <dbReference type="PROSITE" id="PS50206"/>
    </source>
</evidence>
<feature type="signal peptide" evidence="1">
    <location>
        <begin position="1"/>
        <end position="26"/>
    </location>
</feature>
<evidence type="ECO:0000256" key="1">
    <source>
        <dbReference type="SAM" id="SignalP"/>
    </source>
</evidence>
<name>A0A1F6YJF3_9BACT</name>
<proteinExistence type="predicted"/>
<organism evidence="3 4">
    <name type="scientific">Candidatus Nomurabacteria bacterium RIFOXYA1_FULL_35_17</name>
    <dbReference type="NCBI Taxonomy" id="1801798"/>
    <lineage>
        <taxon>Bacteria</taxon>
        <taxon>Candidatus Nomuraibacteriota</taxon>
    </lineage>
</organism>